<dbReference type="SUPFAM" id="SSF53822">
    <property type="entry name" value="Periplasmic binding protein-like I"/>
    <property type="match status" value="1"/>
</dbReference>
<protein>
    <submittedName>
        <fullName evidence="6">LacI family transcriptional regulator</fullName>
    </submittedName>
</protein>
<dbReference type="Pfam" id="PF00532">
    <property type="entry name" value="Peripla_BP_1"/>
    <property type="match status" value="1"/>
</dbReference>
<dbReference type="GO" id="GO:0003700">
    <property type="term" value="F:DNA-binding transcription factor activity"/>
    <property type="evidence" value="ECO:0007669"/>
    <property type="project" value="TreeGrafter"/>
</dbReference>
<keyword evidence="2" id="KW-0238">DNA-binding</keyword>
<dbReference type="SUPFAM" id="SSF47413">
    <property type="entry name" value="lambda repressor-like DNA-binding domains"/>
    <property type="match status" value="1"/>
</dbReference>
<evidence type="ECO:0000259" key="5">
    <source>
        <dbReference type="PROSITE" id="PS50943"/>
    </source>
</evidence>
<dbReference type="CDD" id="cd01392">
    <property type="entry name" value="HTH_LacI"/>
    <property type="match status" value="1"/>
</dbReference>
<dbReference type="InterPro" id="IPR001761">
    <property type="entry name" value="Peripla_BP/Lac1_sug-bd_dom"/>
</dbReference>
<comment type="caution">
    <text evidence="6">The sequence shown here is derived from an EMBL/GenBank/DDBJ whole genome shotgun (WGS) entry which is preliminary data.</text>
</comment>
<accession>A0A2C6DVG3</accession>
<feature type="domain" description="HTH cro/C1-type" evidence="5">
    <location>
        <begin position="3"/>
        <end position="39"/>
    </location>
</feature>
<evidence type="ECO:0000256" key="2">
    <source>
        <dbReference type="ARBA" id="ARBA00023125"/>
    </source>
</evidence>
<organism evidence="6 7">
    <name type="scientific">Budvicia aquatica</name>
    <dbReference type="NCBI Taxonomy" id="82979"/>
    <lineage>
        <taxon>Bacteria</taxon>
        <taxon>Pseudomonadati</taxon>
        <taxon>Pseudomonadota</taxon>
        <taxon>Gammaproteobacteria</taxon>
        <taxon>Enterobacterales</taxon>
        <taxon>Budviciaceae</taxon>
        <taxon>Budvicia</taxon>
    </lineage>
</organism>
<dbReference type="GO" id="GO:0030313">
    <property type="term" value="C:cell envelope"/>
    <property type="evidence" value="ECO:0007669"/>
    <property type="project" value="UniProtKB-ARBA"/>
</dbReference>
<evidence type="ECO:0000256" key="1">
    <source>
        <dbReference type="ARBA" id="ARBA00023015"/>
    </source>
</evidence>
<dbReference type="Pfam" id="PF01547">
    <property type="entry name" value="SBP_bac_1"/>
    <property type="match status" value="1"/>
</dbReference>
<dbReference type="Gene3D" id="3.40.50.2300">
    <property type="match status" value="1"/>
</dbReference>
<dbReference type="PROSITE" id="PS00356">
    <property type="entry name" value="HTH_LACI_1"/>
    <property type="match status" value="1"/>
</dbReference>
<dbReference type="Pfam" id="PF00356">
    <property type="entry name" value="LacI"/>
    <property type="match status" value="1"/>
</dbReference>
<feature type="domain" description="HTH lacI-type" evidence="4">
    <location>
        <begin position="2"/>
        <end position="56"/>
    </location>
</feature>
<dbReference type="InterPro" id="IPR028082">
    <property type="entry name" value="Peripla_BP_I"/>
</dbReference>
<evidence type="ECO:0000259" key="4">
    <source>
        <dbReference type="PROSITE" id="PS50932"/>
    </source>
</evidence>
<dbReference type="Proteomes" id="UP000224974">
    <property type="component" value="Unassembled WGS sequence"/>
</dbReference>
<name>A0A2C6DVG3_9GAMM</name>
<dbReference type="SMART" id="SM00354">
    <property type="entry name" value="HTH_LACI"/>
    <property type="match status" value="1"/>
</dbReference>
<keyword evidence="3" id="KW-0804">Transcription</keyword>
<proteinExistence type="predicted"/>
<sequence length="727" mass="82675">MPTIKDIAKMAGVSHGTVSNVLNNRGNVSIEKIRAVEAAAREVGYQLNAQAKSLREGHTNTISVILPNITTTHYNKLYLGLDNLLSRQGYNVDLYTTNDQQQNELQIIQKIAANRNYAVIAVSCLEDADEYYSQLKISPEKIIFAYRHLYNARNYQTLDFRLAGKEIAQALDKKALKNVGLFTDLNQYSCTADFMQGFEQQWLSQNPDRQITHIPTSPSRSYNDAFNFFTGTPPDAIITSDIEKARYIKNANFLGNLGQAPRIYSLSDAEFIIEEQVHQYHMNYELLGKQIAEWLLNSTDDKTPPKINIQNRGFMFDHRLNAHLASRPATTLNILTLPSPSTDALKKLLPNFRHKTGIDVRLNIHPFNDIYEILTNLEHHQYYDIIRIDMAGLPWFAKSTLKPLSELGDEVYQLLSHYSQQIVKRYSQVNGQFYAIPFDPSIQMLFYRKDIFNDAKVKRMFYEQHKRELAPPATFEEFDTIARFFSRALNPQSPLEYGACASLGNTEIVASEFLLRYYSLGGRLRQEDCTLKLDPVLGAETIREYIDSLKVVKNLSATWWNESVSLFESGSVAMIIVYMNLFSHTLHSTISPLVGFDSVPDNKALIGGGSLGVSKYSQKESEAAEFFKWVFSDEIAEQIVLLGGTSANNCIYDNPDIMEYYPWLDLPHKTGYNGVRETFFQDGSSLNLRMVEKVIGQSIVNRINGMMTTEETIKYLNTRLAGSEFKS</sequence>
<dbReference type="Gene3D" id="1.10.260.40">
    <property type="entry name" value="lambda repressor-like DNA-binding domains"/>
    <property type="match status" value="1"/>
</dbReference>
<gene>
    <name evidence="6" type="ORF">CRN84_24320</name>
</gene>
<dbReference type="SUPFAM" id="SSF53850">
    <property type="entry name" value="Periplasmic binding protein-like II"/>
    <property type="match status" value="1"/>
</dbReference>
<dbReference type="PANTHER" id="PTHR30146:SF109">
    <property type="entry name" value="HTH-TYPE TRANSCRIPTIONAL REGULATOR GALS"/>
    <property type="match status" value="1"/>
</dbReference>
<dbReference type="InterPro" id="IPR001387">
    <property type="entry name" value="Cro/C1-type_HTH"/>
</dbReference>
<dbReference type="AlphaFoldDB" id="A0A2C6DVG3"/>
<keyword evidence="7" id="KW-1185">Reference proteome</keyword>
<dbReference type="STRING" id="1111728.GCA_000427805_00636"/>
<keyword evidence="1" id="KW-0805">Transcription regulation</keyword>
<dbReference type="InterPro" id="IPR000843">
    <property type="entry name" value="HTH_LacI"/>
</dbReference>
<dbReference type="RefSeq" id="WP_029096216.1">
    <property type="nucleotide sequence ID" value="NZ_PDDX01000001.1"/>
</dbReference>
<reference evidence="7" key="1">
    <citation type="submission" date="2017-09" db="EMBL/GenBank/DDBJ databases">
        <title>FDA dAtabase for Regulatory Grade micrObial Sequences (FDA-ARGOS): Supporting development and validation of Infectious Disease Dx tests.</title>
        <authorList>
            <person name="Minogue T."/>
            <person name="Wolcott M."/>
            <person name="Wasieloski L."/>
            <person name="Aguilar W."/>
            <person name="Moore D."/>
            <person name="Tallon L."/>
            <person name="Sadzewicz L."/>
            <person name="Ott S."/>
            <person name="Zhao X."/>
            <person name="Nagaraj S."/>
            <person name="Vavikolanu K."/>
            <person name="Aluvathingal J."/>
            <person name="Nadendla S."/>
            <person name="Sichtig H."/>
        </authorList>
    </citation>
    <scope>NUCLEOTIDE SEQUENCE [LARGE SCALE GENOMIC DNA]</scope>
    <source>
        <strain evidence="7">FDAARGOS_387</strain>
    </source>
</reference>
<evidence type="ECO:0000313" key="6">
    <source>
        <dbReference type="EMBL" id="PHI32824.1"/>
    </source>
</evidence>
<dbReference type="InterPro" id="IPR006059">
    <property type="entry name" value="SBP"/>
</dbReference>
<dbReference type="PANTHER" id="PTHR30146">
    <property type="entry name" value="LACI-RELATED TRANSCRIPTIONAL REPRESSOR"/>
    <property type="match status" value="1"/>
</dbReference>
<dbReference type="PROSITE" id="PS50943">
    <property type="entry name" value="HTH_CROC1"/>
    <property type="match status" value="1"/>
</dbReference>
<dbReference type="GO" id="GO:0000976">
    <property type="term" value="F:transcription cis-regulatory region binding"/>
    <property type="evidence" value="ECO:0007669"/>
    <property type="project" value="TreeGrafter"/>
</dbReference>
<evidence type="ECO:0000256" key="3">
    <source>
        <dbReference type="ARBA" id="ARBA00023163"/>
    </source>
</evidence>
<dbReference type="OrthoDB" id="9808332at2"/>
<dbReference type="InterPro" id="IPR010982">
    <property type="entry name" value="Lambda_DNA-bd_dom_sf"/>
</dbReference>
<dbReference type="Gene3D" id="3.40.190.10">
    <property type="entry name" value="Periplasmic binding protein-like II"/>
    <property type="match status" value="2"/>
</dbReference>
<dbReference type="PROSITE" id="PS50932">
    <property type="entry name" value="HTH_LACI_2"/>
    <property type="match status" value="1"/>
</dbReference>
<dbReference type="PRINTS" id="PR00036">
    <property type="entry name" value="HTHLACI"/>
</dbReference>
<dbReference type="EMBL" id="PDDX01000001">
    <property type="protein sequence ID" value="PHI32824.1"/>
    <property type="molecule type" value="Genomic_DNA"/>
</dbReference>
<evidence type="ECO:0000313" key="7">
    <source>
        <dbReference type="Proteomes" id="UP000224974"/>
    </source>
</evidence>